<feature type="repeat" description="WD" evidence="1">
    <location>
        <begin position="814"/>
        <end position="834"/>
    </location>
</feature>
<evidence type="ECO:0000256" key="1">
    <source>
        <dbReference type="PROSITE-ProRule" id="PRU00221"/>
    </source>
</evidence>
<reference evidence="4 5" key="1">
    <citation type="submission" date="2018-10" db="EMBL/GenBank/DDBJ databases">
        <title>Isolation from soil.</title>
        <authorList>
            <person name="Hu J."/>
        </authorList>
    </citation>
    <scope>NUCLEOTIDE SEQUENCE [LARGE SCALE GENOMIC DNA]</scope>
    <source>
        <strain evidence="4 5">NEAU-Ht49</strain>
    </source>
</reference>
<dbReference type="InterPro" id="IPR011047">
    <property type="entry name" value="Quinoprotein_ADH-like_sf"/>
</dbReference>
<dbReference type="RefSeq" id="WP_122194434.1">
    <property type="nucleotide sequence ID" value="NZ_JBHSKC010000009.1"/>
</dbReference>
<dbReference type="CDD" id="cd00093">
    <property type="entry name" value="HTH_XRE"/>
    <property type="match status" value="1"/>
</dbReference>
<dbReference type="InterPro" id="IPR001680">
    <property type="entry name" value="WD40_rpt"/>
</dbReference>
<dbReference type="InterPro" id="IPR049052">
    <property type="entry name" value="nSTAND1"/>
</dbReference>
<proteinExistence type="predicted"/>
<dbReference type="Pfam" id="PF00400">
    <property type="entry name" value="WD40"/>
    <property type="match status" value="2"/>
</dbReference>
<gene>
    <name evidence="4" type="ORF">EBO15_12060</name>
</gene>
<dbReference type="PANTHER" id="PTHR19879:SF9">
    <property type="entry name" value="TRANSCRIPTION INITIATION FACTOR TFIID SUBUNIT 5"/>
    <property type="match status" value="1"/>
</dbReference>
<dbReference type="Proteomes" id="UP000282674">
    <property type="component" value="Unassembled WGS sequence"/>
</dbReference>
<dbReference type="SUPFAM" id="SSF50978">
    <property type="entry name" value="WD40 repeat-like"/>
    <property type="match status" value="1"/>
</dbReference>
<dbReference type="Gene3D" id="3.40.50.300">
    <property type="entry name" value="P-loop containing nucleotide triphosphate hydrolases"/>
    <property type="match status" value="1"/>
</dbReference>
<dbReference type="SMART" id="SM00320">
    <property type="entry name" value="WD40"/>
    <property type="match status" value="10"/>
</dbReference>
<comment type="caution">
    <text evidence="4">The sequence shown here is derived from an EMBL/GenBank/DDBJ whole genome shotgun (WGS) entry which is preliminary data.</text>
</comment>
<organism evidence="4 5">
    <name type="scientific">Actinomadura harenae</name>
    <dbReference type="NCBI Taxonomy" id="2483351"/>
    <lineage>
        <taxon>Bacteria</taxon>
        <taxon>Bacillati</taxon>
        <taxon>Actinomycetota</taxon>
        <taxon>Actinomycetes</taxon>
        <taxon>Streptosporangiales</taxon>
        <taxon>Thermomonosporaceae</taxon>
        <taxon>Actinomadura</taxon>
    </lineage>
</organism>
<keyword evidence="5" id="KW-1185">Reference proteome</keyword>
<dbReference type="Gene3D" id="2.130.10.10">
    <property type="entry name" value="YVTN repeat-like/Quinoprotein amine dehydrogenase"/>
    <property type="match status" value="3"/>
</dbReference>
<dbReference type="EMBL" id="RFFG01000017">
    <property type="protein sequence ID" value="RMI44683.1"/>
    <property type="molecule type" value="Genomic_DNA"/>
</dbReference>
<keyword evidence="1" id="KW-0853">WD repeat</keyword>
<feature type="region of interest" description="Disordered" evidence="2">
    <location>
        <begin position="1007"/>
        <end position="1028"/>
    </location>
</feature>
<dbReference type="SUPFAM" id="SSF52540">
    <property type="entry name" value="P-loop containing nucleoside triphosphate hydrolases"/>
    <property type="match status" value="1"/>
</dbReference>
<sequence>MGRPERPLDPHAGPVERLAWELRGLRDRAGRPSYRELAARAHFSRSTLAEAATGLRLPTLEATLAYATACGGDAARWEARWRAAAKELERARRRCPYPGLAPLEAADADLFFGRDDLVEQVRAAVARGPLTAVFGASGSGKSSLLRAGLAPTLTAEGVPVAVLMPGAHPRAPLDEAVESLGGDGVLVVDQFEEAFTLCADAGERMAFLDAVTALADGGGPRVVLGVRGDFYGHCSRHAGLVAVLRAGAQLPIGPLTARELRAVIVEPAARVGLEVEPALVEAVLAEAAGEPGTLPLVAHALRESWRRQPGQVLRLADYRTAGGVREAVARTAEELYEDLDPPQRDLLRAVFLRLTALGEGTEDTRRRVDRDELAGLADPGEIDALLDRLAAARLVVVDRGTAEPAHEALIDAWPRLRRWLADDRAALLRHRRLTTAADDWHDHGRDAEFLLRGGRLAEWDEADPGPLNERERAFLAAGRARRDAEHLAERRRARRRFGGLSLVAAVVAVLAVVALVQADRNADARDRARSRQLAAEARRQFTLDPALALSLAAESHRVAPTVEADTVLRQALADARHRPAPATGLTIVTGMAAAPDRTRIAVWGPGRGAGTSVRTWRWEDGRLVPDGPGLEIPAVVSDAAFGADGRTLAVGGGKGTVELWDASGGRGRIRTLWDEGGSPVQTAVAFAGGRVAAARGKEVRVWDLDEPDRAFVRLGAAHDVDTVALSPDGRQLVCGGFGTAQRMFTLTRTGAETLRTALDSRPRDLAFSPDGVWMVSTQGRQARLWRTDWEAGRGDWQAEATWRMGAETFRGAVFSADGGRVATFADDRAVRVWDTGSTLDPLTLRIPSGVLQAVAFAPDGRGLAGVTGQGALHVWDVTAGTGERSARLEGHDGMADRSLSADGGRVLATSVKGDRFAVWDAGRGGRPLADHRVPPGQADYAVLSPDGRRAATGGFFGAPVRLWDLAGGPPHVLVESGARTTALAFGGDGRTLAVSSGGAADVRVWRVPPQGPPTEMTGWRRGGEGGRADGGLAVSADGRRLASARADGSVWFWDLSGRVRPRVLRGGRSSVTELALSRDGRWLAGARSDGTVLLWDTAADGAAAAVMRGTGGEILQGRSLAFTADGSWLAATEPSGGLRVWRVGEGPTEPLTFGGLGGPVGPLAFHGTRLVAAFTGQVGSDGAARWRRPSRVRTWECEVCGPADRLPALVRRHAPRPFTPDERRLYLRP</sequence>
<dbReference type="SUPFAM" id="SSF50998">
    <property type="entry name" value="Quinoprotein alcohol dehydrogenase-like"/>
    <property type="match status" value="1"/>
</dbReference>
<accession>A0A3M2M754</accession>
<dbReference type="InterPro" id="IPR027417">
    <property type="entry name" value="P-loop_NTPase"/>
</dbReference>
<evidence type="ECO:0000313" key="5">
    <source>
        <dbReference type="Proteomes" id="UP000282674"/>
    </source>
</evidence>
<dbReference type="InterPro" id="IPR036322">
    <property type="entry name" value="WD40_repeat_dom_sf"/>
</dbReference>
<dbReference type="Pfam" id="PF20703">
    <property type="entry name" value="nSTAND1"/>
    <property type="match status" value="1"/>
</dbReference>
<evidence type="ECO:0000313" key="4">
    <source>
        <dbReference type="EMBL" id="RMI44683.1"/>
    </source>
</evidence>
<dbReference type="AlphaFoldDB" id="A0A3M2M754"/>
<dbReference type="SMART" id="SM00530">
    <property type="entry name" value="HTH_XRE"/>
    <property type="match status" value="1"/>
</dbReference>
<feature type="domain" description="HTH cro/C1-type" evidence="3">
    <location>
        <begin position="21"/>
        <end position="77"/>
    </location>
</feature>
<evidence type="ECO:0000259" key="3">
    <source>
        <dbReference type="SMART" id="SM00530"/>
    </source>
</evidence>
<dbReference type="InterPro" id="IPR001387">
    <property type="entry name" value="Cro/C1-type_HTH"/>
</dbReference>
<protein>
    <recommendedName>
        <fullName evidence="3">HTH cro/C1-type domain-containing protein</fullName>
    </recommendedName>
</protein>
<dbReference type="PANTHER" id="PTHR19879">
    <property type="entry name" value="TRANSCRIPTION INITIATION FACTOR TFIID"/>
    <property type="match status" value="1"/>
</dbReference>
<dbReference type="PROSITE" id="PS50082">
    <property type="entry name" value="WD_REPEATS_2"/>
    <property type="match status" value="2"/>
</dbReference>
<feature type="repeat" description="WD" evidence="1">
    <location>
        <begin position="1064"/>
        <end position="1096"/>
    </location>
</feature>
<dbReference type="PROSITE" id="PS50294">
    <property type="entry name" value="WD_REPEATS_REGION"/>
    <property type="match status" value="1"/>
</dbReference>
<evidence type="ECO:0000256" key="2">
    <source>
        <dbReference type="SAM" id="MobiDB-lite"/>
    </source>
</evidence>
<name>A0A3M2M754_9ACTN</name>
<dbReference type="OrthoDB" id="414967at2"/>
<dbReference type="InterPro" id="IPR015943">
    <property type="entry name" value="WD40/YVTN_repeat-like_dom_sf"/>
</dbReference>